<proteinExistence type="inferred from homology"/>
<dbReference type="OrthoDB" id="9932926at2759"/>
<dbReference type="FunCoup" id="A0A6L2PFY9">
    <property type="interactions" value="346"/>
</dbReference>
<dbReference type="Pfam" id="PF04908">
    <property type="entry name" value="SH3BGR"/>
    <property type="match status" value="1"/>
</dbReference>
<sequence>MVKGKIMVTISKRPFKVKKHQQRVLMILDSKNIEYVVVDITEPGKENEKEFMQQNSKAKEAKHPLPPQIFNDDDYCGDYEEFDLANEIDELDKFLKLSVSVSTAEITLANTADSKVPVENGELNGIASSREHSAEKEKEVVKDSKTEEEAREQEEEEEGTGEE</sequence>
<reference evidence="4" key="1">
    <citation type="submission" date="2020-01" db="EMBL/GenBank/DDBJ databases">
        <title>Draft genome sequence of the Termite Coptotermes fromosanus.</title>
        <authorList>
            <person name="Itakura S."/>
            <person name="Yosikawa Y."/>
            <person name="Umezawa K."/>
        </authorList>
    </citation>
    <scope>NUCLEOTIDE SEQUENCE [LARGE SCALE GENOMIC DNA]</scope>
</reference>
<comment type="caution">
    <text evidence="3">The sequence shown here is derived from an EMBL/GenBank/DDBJ whole genome shotgun (WGS) entry which is preliminary data.</text>
</comment>
<dbReference type="InParanoid" id="A0A6L2PFY9"/>
<dbReference type="InterPro" id="IPR051033">
    <property type="entry name" value="SH3BGR"/>
</dbReference>
<dbReference type="Gene3D" id="3.40.30.10">
    <property type="entry name" value="Glutaredoxin"/>
    <property type="match status" value="1"/>
</dbReference>
<dbReference type="Proteomes" id="UP000502823">
    <property type="component" value="Unassembled WGS sequence"/>
</dbReference>
<accession>A0A6L2PFY9</accession>
<dbReference type="PANTHER" id="PTHR12232:SF15">
    <property type="entry name" value="SH3 DOMAIN-BINDING GLUTAMIC ACID-RICH PROTEIN HOMOLOG"/>
    <property type="match status" value="1"/>
</dbReference>
<feature type="compositionally biased region" description="Acidic residues" evidence="2">
    <location>
        <begin position="149"/>
        <end position="163"/>
    </location>
</feature>
<dbReference type="SUPFAM" id="SSF52833">
    <property type="entry name" value="Thioredoxin-like"/>
    <property type="match status" value="1"/>
</dbReference>
<dbReference type="InterPro" id="IPR036249">
    <property type="entry name" value="Thioredoxin-like_sf"/>
</dbReference>
<dbReference type="AlphaFoldDB" id="A0A6L2PFY9"/>
<dbReference type="InterPro" id="IPR006993">
    <property type="entry name" value="Glut_rich_SH3-bd"/>
</dbReference>
<dbReference type="GO" id="GO:0005737">
    <property type="term" value="C:cytoplasm"/>
    <property type="evidence" value="ECO:0007669"/>
    <property type="project" value="TreeGrafter"/>
</dbReference>
<dbReference type="EMBL" id="BLKM01007732">
    <property type="protein sequence ID" value="GFG31453.1"/>
    <property type="molecule type" value="Genomic_DNA"/>
</dbReference>
<gene>
    <name evidence="3" type="ORF">Cfor_09284</name>
</gene>
<dbReference type="PANTHER" id="PTHR12232">
    <property type="entry name" value="SH3 DOMAIN-BINDING GLUTAMIC ACID-RICH-LIKE PROTEIN"/>
    <property type="match status" value="1"/>
</dbReference>
<feature type="compositionally biased region" description="Basic and acidic residues" evidence="2">
    <location>
        <begin position="129"/>
        <end position="148"/>
    </location>
</feature>
<evidence type="ECO:0000256" key="1">
    <source>
        <dbReference type="ARBA" id="ARBA00007764"/>
    </source>
</evidence>
<evidence type="ECO:0000313" key="3">
    <source>
        <dbReference type="EMBL" id="GFG31453.1"/>
    </source>
</evidence>
<keyword evidence="4" id="KW-1185">Reference proteome</keyword>
<evidence type="ECO:0008006" key="5">
    <source>
        <dbReference type="Google" id="ProtNLM"/>
    </source>
</evidence>
<evidence type="ECO:0000313" key="4">
    <source>
        <dbReference type="Proteomes" id="UP000502823"/>
    </source>
</evidence>
<feature type="region of interest" description="Disordered" evidence="2">
    <location>
        <begin position="110"/>
        <end position="163"/>
    </location>
</feature>
<comment type="similarity">
    <text evidence="1">Belongs to the SH3BGR family.</text>
</comment>
<name>A0A6L2PFY9_COPFO</name>
<protein>
    <recommendedName>
        <fullName evidence="5">SH3 domain-binding glutamic acid-rich-like protein</fullName>
    </recommendedName>
</protein>
<organism evidence="3 4">
    <name type="scientific">Coptotermes formosanus</name>
    <name type="common">Formosan subterranean termite</name>
    <dbReference type="NCBI Taxonomy" id="36987"/>
    <lineage>
        <taxon>Eukaryota</taxon>
        <taxon>Metazoa</taxon>
        <taxon>Ecdysozoa</taxon>
        <taxon>Arthropoda</taxon>
        <taxon>Hexapoda</taxon>
        <taxon>Insecta</taxon>
        <taxon>Pterygota</taxon>
        <taxon>Neoptera</taxon>
        <taxon>Polyneoptera</taxon>
        <taxon>Dictyoptera</taxon>
        <taxon>Blattodea</taxon>
        <taxon>Blattoidea</taxon>
        <taxon>Termitoidae</taxon>
        <taxon>Rhinotermitidae</taxon>
        <taxon>Coptotermes</taxon>
    </lineage>
</organism>
<evidence type="ECO:0000256" key="2">
    <source>
        <dbReference type="SAM" id="MobiDB-lite"/>
    </source>
</evidence>